<dbReference type="EMBL" id="CP016312">
    <property type="protein sequence ID" value="APD09759.1"/>
    <property type="molecule type" value="Genomic_DNA"/>
</dbReference>
<dbReference type="AlphaFoldDB" id="A0A1J0LWA6"/>
<name>A0A1J0LWA6_THEBO</name>
<sequence length="276" mass="29163">MPENLTPQDQWETQFEVPLPGEPRNIGPLRTLFQKLLNRTERLKSRIGAILGTNWDATPPDTIAGLANRVGALEANQGGTTLSAHRTAPVLDHPDGSVTTDKLADGSVTTAKLANGAVNGAKLAPGAVGTAQLADASITVSKLAFGVSILDSDGMPLDSAGRKIVAYGSNSNGSFVRFADGTQICWAKQPTSRWASASEVSVQRGVTVYTRDLLGVTFPAAFVDEPSIALGGDVADAQLKSFVVWNPSATRFNIGAIYQISGAPIFSYYIAIGRWY</sequence>
<dbReference type="STRING" id="56956.A0O31_01651"/>
<accession>A0A1J0LWA6</accession>
<reference evidence="2" key="1">
    <citation type="submission" date="2016-06" db="EMBL/GenBank/DDBJ databases">
        <title>Whole genome sequencing of Thermus brockianus strain GE-1.</title>
        <authorList>
            <person name="Schaefers C."/>
            <person name="Blank S."/>
            <person name="Wiebusch S."/>
            <person name="Elleuche S."/>
            <person name="Antranikian G."/>
        </authorList>
    </citation>
    <scope>NUCLEOTIDE SEQUENCE [LARGE SCALE GENOMIC DNA]</scope>
    <source>
        <strain evidence="2">GE-1</strain>
    </source>
</reference>
<gene>
    <name evidence="1" type="ORF">A0O31_01651</name>
</gene>
<protein>
    <submittedName>
        <fullName evidence="1">Uncharacterized protein</fullName>
    </submittedName>
</protein>
<organism evidence="1 2">
    <name type="scientific">Thermus brockianus</name>
    <dbReference type="NCBI Taxonomy" id="56956"/>
    <lineage>
        <taxon>Bacteria</taxon>
        <taxon>Thermotogati</taxon>
        <taxon>Deinococcota</taxon>
        <taxon>Deinococci</taxon>
        <taxon>Thermales</taxon>
        <taxon>Thermaceae</taxon>
        <taxon>Thermus</taxon>
    </lineage>
</organism>
<dbReference type="Proteomes" id="UP000182993">
    <property type="component" value="Chromosome"/>
</dbReference>
<evidence type="ECO:0000313" key="1">
    <source>
        <dbReference type="EMBL" id="APD09759.1"/>
    </source>
</evidence>
<dbReference type="KEGG" id="tbc:A0O31_01651"/>
<proteinExistence type="predicted"/>
<dbReference type="OrthoDB" id="2240714at2"/>
<evidence type="ECO:0000313" key="2">
    <source>
        <dbReference type="Proteomes" id="UP000182993"/>
    </source>
</evidence>
<dbReference type="RefSeq" id="WP_071677416.1">
    <property type="nucleotide sequence ID" value="NZ_CP016312.1"/>
</dbReference>